<dbReference type="SMART" id="SM00255">
    <property type="entry name" value="TIR"/>
    <property type="match status" value="1"/>
</dbReference>
<proteinExistence type="predicted"/>
<gene>
    <name evidence="2" type="ORF">KP79_PYT20709</name>
</gene>
<protein>
    <submittedName>
        <fullName evidence="2">Endoplasmic reticulum interferon stimulator</fullName>
    </submittedName>
</protein>
<sequence>MPCKQNPQVFISYSAKDLELVREIQRGLQRKQPELKVFVAADSIYGGQPTIDSIVEGIHRSSKCLLLVTKNSLKSSWFAFETTLSLEWSEQLGTFCSVMLLYGVTREELPKFQLFDIMPKVPLRLDSNDKWVDDQICKVIEAIQKETPINHALPVGNVAHAQAWSHFFGYHNVVHGLLEERIRTSDWYKENPNNFPIKIYEMVSKSCDSTSFTSDRRIKKVGGLDPIVVTRAGNKTRPYILNVYRLEDGGHKYYCVAQYPNVISAILKMEQSSDIQMKQYEKEMQLARFNYTLSAILHHNVNKTCHRQARLLQFDGQEPSEVLLNAIKTDIREGESIALKQALPAPLKSQQADLETDGEGDDKTYDAVIVCGEGDEGKAYEIEDFLIRQKLRIKPLLIGRSILRDLGDATDQCRWIILIMTKSCLNESTFSLLTMSLLTNSISEKNLNIIPIVDDLTTGRIPTQLQWITYIDMRSKGYKERICKALKGEDIPLALETAHIPAGNLGYGLAWGYIVNYMQTVLSKFGPHLQKVVKGEERSCPEKLYVLMPKSCKCTGLISETWPYVKHFSSFATLTEDLGGANIIKSLDIYYIIDDDNIRPQKHYFIGQYPAPVLCLWEMNESRIASITDRTMEREAERFLHTFECLMKGNVGNKLHTKCEIVHFDDSKQEDLRRKLVPILRRDNKRMLESRGHM</sequence>
<dbReference type="InterPro" id="IPR055432">
    <property type="entry name" value="STING_LBD"/>
</dbReference>
<dbReference type="STRING" id="6573.A0A210R5T7"/>
<evidence type="ECO:0000313" key="3">
    <source>
        <dbReference type="Proteomes" id="UP000242188"/>
    </source>
</evidence>
<dbReference type="GO" id="GO:0000045">
    <property type="term" value="P:autophagosome assembly"/>
    <property type="evidence" value="ECO:0007669"/>
    <property type="project" value="TreeGrafter"/>
</dbReference>
<dbReference type="InterPro" id="IPR038623">
    <property type="entry name" value="STING_C_sf"/>
</dbReference>
<dbReference type="Gene3D" id="3.40.50.10140">
    <property type="entry name" value="Toll/interleukin-1 receptor homology (TIR) domain"/>
    <property type="match status" value="2"/>
</dbReference>
<dbReference type="InterPro" id="IPR000157">
    <property type="entry name" value="TIR_dom"/>
</dbReference>
<name>A0A210R5T7_MIZYE</name>
<dbReference type="GO" id="GO:0045087">
    <property type="term" value="P:innate immune response"/>
    <property type="evidence" value="ECO:0007669"/>
    <property type="project" value="TreeGrafter"/>
</dbReference>
<dbReference type="GO" id="GO:0061709">
    <property type="term" value="P:reticulophagy"/>
    <property type="evidence" value="ECO:0007669"/>
    <property type="project" value="TreeGrafter"/>
</dbReference>
<dbReference type="GO" id="GO:0005776">
    <property type="term" value="C:autophagosome"/>
    <property type="evidence" value="ECO:0007669"/>
    <property type="project" value="TreeGrafter"/>
</dbReference>
<dbReference type="SUPFAM" id="SSF52200">
    <property type="entry name" value="Toll/Interleukin receptor TIR domain"/>
    <property type="match status" value="2"/>
</dbReference>
<dbReference type="Pfam" id="PF15009">
    <property type="entry name" value="STING_LBD"/>
    <property type="match status" value="2"/>
</dbReference>
<dbReference type="PANTHER" id="PTHR34339">
    <property type="entry name" value="STIMULATOR OF INTERFERON GENES PROTEIN"/>
    <property type="match status" value="1"/>
</dbReference>
<evidence type="ECO:0000313" key="2">
    <source>
        <dbReference type="EMBL" id="OWF56264.1"/>
    </source>
</evidence>
<accession>A0A210R5T7</accession>
<dbReference type="PANTHER" id="PTHR34339:SF1">
    <property type="entry name" value="STIMULATOR OF INTERFERON GENES PROTEIN"/>
    <property type="match status" value="1"/>
</dbReference>
<dbReference type="Pfam" id="PF13676">
    <property type="entry name" value="TIR_2"/>
    <property type="match status" value="1"/>
</dbReference>
<feature type="domain" description="TIR" evidence="1">
    <location>
        <begin position="363"/>
        <end position="490"/>
    </location>
</feature>
<dbReference type="Gene3D" id="1.20.5.5200">
    <property type="match status" value="2"/>
</dbReference>
<dbReference type="Gene3D" id="3.40.50.12100">
    <property type="entry name" value="Stimulator of interferon genes protein"/>
    <property type="match status" value="2"/>
</dbReference>
<reference evidence="2 3" key="1">
    <citation type="journal article" date="2017" name="Nat. Ecol. Evol.">
        <title>Scallop genome provides insights into evolution of bilaterian karyotype and development.</title>
        <authorList>
            <person name="Wang S."/>
            <person name="Zhang J."/>
            <person name="Jiao W."/>
            <person name="Li J."/>
            <person name="Xun X."/>
            <person name="Sun Y."/>
            <person name="Guo X."/>
            <person name="Huan P."/>
            <person name="Dong B."/>
            <person name="Zhang L."/>
            <person name="Hu X."/>
            <person name="Sun X."/>
            <person name="Wang J."/>
            <person name="Zhao C."/>
            <person name="Wang Y."/>
            <person name="Wang D."/>
            <person name="Huang X."/>
            <person name="Wang R."/>
            <person name="Lv J."/>
            <person name="Li Y."/>
            <person name="Zhang Z."/>
            <person name="Liu B."/>
            <person name="Lu W."/>
            <person name="Hui Y."/>
            <person name="Liang J."/>
            <person name="Zhou Z."/>
            <person name="Hou R."/>
            <person name="Li X."/>
            <person name="Liu Y."/>
            <person name="Li H."/>
            <person name="Ning X."/>
            <person name="Lin Y."/>
            <person name="Zhao L."/>
            <person name="Xing Q."/>
            <person name="Dou J."/>
            <person name="Li Y."/>
            <person name="Mao J."/>
            <person name="Guo H."/>
            <person name="Dou H."/>
            <person name="Li T."/>
            <person name="Mu C."/>
            <person name="Jiang W."/>
            <person name="Fu Q."/>
            <person name="Fu X."/>
            <person name="Miao Y."/>
            <person name="Liu J."/>
            <person name="Yu Q."/>
            <person name="Li R."/>
            <person name="Liao H."/>
            <person name="Li X."/>
            <person name="Kong Y."/>
            <person name="Jiang Z."/>
            <person name="Chourrout D."/>
            <person name="Li R."/>
            <person name="Bao Z."/>
        </authorList>
    </citation>
    <scope>NUCLEOTIDE SEQUENCE [LARGE SCALE GENOMIC DNA]</scope>
    <source>
        <strain evidence="2 3">PY_sf001</strain>
    </source>
</reference>
<evidence type="ECO:0000259" key="1">
    <source>
        <dbReference type="PROSITE" id="PS50104"/>
    </source>
</evidence>
<organism evidence="2 3">
    <name type="scientific">Mizuhopecten yessoensis</name>
    <name type="common">Japanese scallop</name>
    <name type="synonym">Patinopecten yessoensis</name>
    <dbReference type="NCBI Taxonomy" id="6573"/>
    <lineage>
        <taxon>Eukaryota</taxon>
        <taxon>Metazoa</taxon>
        <taxon>Spiralia</taxon>
        <taxon>Lophotrochozoa</taxon>
        <taxon>Mollusca</taxon>
        <taxon>Bivalvia</taxon>
        <taxon>Autobranchia</taxon>
        <taxon>Pteriomorphia</taxon>
        <taxon>Pectinida</taxon>
        <taxon>Pectinoidea</taxon>
        <taxon>Pectinidae</taxon>
        <taxon>Mizuhopecten</taxon>
    </lineage>
</organism>
<dbReference type="InterPro" id="IPR029158">
    <property type="entry name" value="STING"/>
</dbReference>
<dbReference type="GO" id="GO:0016239">
    <property type="term" value="P:positive regulation of macroautophagy"/>
    <property type="evidence" value="ECO:0007669"/>
    <property type="project" value="TreeGrafter"/>
</dbReference>
<dbReference type="PROSITE" id="PS50104">
    <property type="entry name" value="TIR"/>
    <property type="match status" value="2"/>
</dbReference>
<comment type="caution">
    <text evidence="2">The sequence shown here is derived from an EMBL/GenBank/DDBJ whole genome shotgun (WGS) entry which is preliminary data.</text>
</comment>
<dbReference type="EMBL" id="NEDP02000230">
    <property type="protein sequence ID" value="OWF56264.1"/>
    <property type="molecule type" value="Genomic_DNA"/>
</dbReference>
<dbReference type="OrthoDB" id="6072910at2759"/>
<feature type="domain" description="TIR" evidence="1">
    <location>
        <begin position="5"/>
        <end position="144"/>
    </location>
</feature>
<dbReference type="GO" id="GO:0007165">
    <property type="term" value="P:signal transduction"/>
    <property type="evidence" value="ECO:0007669"/>
    <property type="project" value="InterPro"/>
</dbReference>
<dbReference type="GO" id="GO:0035438">
    <property type="term" value="F:cyclic-di-GMP binding"/>
    <property type="evidence" value="ECO:0007669"/>
    <property type="project" value="TreeGrafter"/>
</dbReference>
<dbReference type="AlphaFoldDB" id="A0A210R5T7"/>
<dbReference type="GO" id="GO:0061507">
    <property type="term" value="F:2',3'-cyclic GMP-AMP binding"/>
    <property type="evidence" value="ECO:0007669"/>
    <property type="project" value="TreeGrafter"/>
</dbReference>
<dbReference type="GO" id="GO:0005789">
    <property type="term" value="C:endoplasmic reticulum membrane"/>
    <property type="evidence" value="ECO:0007669"/>
    <property type="project" value="TreeGrafter"/>
</dbReference>
<dbReference type="GO" id="GO:0032481">
    <property type="term" value="P:positive regulation of type I interferon production"/>
    <property type="evidence" value="ECO:0007669"/>
    <property type="project" value="InterPro"/>
</dbReference>
<dbReference type="InterPro" id="IPR035897">
    <property type="entry name" value="Toll_tir_struct_dom_sf"/>
</dbReference>
<dbReference type="Proteomes" id="UP000242188">
    <property type="component" value="Unassembled WGS sequence"/>
</dbReference>
<keyword evidence="3" id="KW-1185">Reference proteome</keyword>
<dbReference type="GO" id="GO:0002218">
    <property type="term" value="P:activation of innate immune response"/>
    <property type="evidence" value="ECO:0007669"/>
    <property type="project" value="InterPro"/>
</dbReference>